<evidence type="ECO:0000313" key="2">
    <source>
        <dbReference type="EnsemblPlants" id="Pp3c9_10820V3.6"/>
    </source>
</evidence>
<gene>
    <name evidence="2" type="primary">LOC112286456</name>
</gene>
<dbReference type="Pfam" id="PF13259">
    <property type="entry name" value="clamp_Gag1-like"/>
    <property type="match status" value="1"/>
</dbReference>
<protein>
    <recommendedName>
        <fullName evidence="1">Gag1-like clamp domain-containing protein</fullName>
    </recommendedName>
</protein>
<reference evidence="2 3" key="2">
    <citation type="journal article" date="2018" name="Plant J.">
        <title>The Physcomitrella patens chromosome-scale assembly reveals moss genome structure and evolution.</title>
        <authorList>
            <person name="Lang D."/>
            <person name="Ullrich K.K."/>
            <person name="Murat F."/>
            <person name="Fuchs J."/>
            <person name="Jenkins J."/>
            <person name="Haas F.B."/>
            <person name="Piednoel M."/>
            <person name="Gundlach H."/>
            <person name="Van Bel M."/>
            <person name="Meyberg R."/>
            <person name="Vives C."/>
            <person name="Morata J."/>
            <person name="Symeonidi A."/>
            <person name="Hiss M."/>
            <person name="Muchero W."/>
            <person name="Kamisugi Y."/>
            <person name="Saleh O."/>
            <person name="Blanc G."/>
            <person name="Decker E.L."/>
            <person name="van Gessel N."/>
            <person name="Grimwood J."/>
            <person name="Hayes R.D."/>
            <person name="Graham S.W."/>
            <person name="Gunter L.E."/>
            <person name="McDaniel S.F."/>
            <person name="Hoernstein S.N.W."/>
            <person name="Larsson A."/>
            <person name="Li F.W."/>
            <person name="Perroud P.F."/>
            <person name="Phillips J."/>
            <person name="Ranjan P."/>
            <person name="Rokshar D.S."/>
            <person name="Rothfels C.J."/>
            <person name="Schneider L."/>
            <person name="Shu S."/>
            <person name="Stevenson D.W."/>
            <person name="Thummler F."/>
            <person name="Tillich M."/>
            <person name="Villarreal Aguilar J.C."/>
            <person name="Widiez T."/>
            <person name="Wong G.K."/>
            <person name="Wymore A."/>
            <person name="Zhang Y."/>
            <person name="Zimmer A.D."/>
            <person name="Quatrano R.S."/>
            <person name="Mayer K.F.X."/>
            <person name="Goodstein D."/>
            <person name="Casacuberta J.M."/>
            <person name="Vandepoele K."/>
            <person name="Reski R."/>
            <person name="Cuming A.C."/>
            <person name="Tuskan G.A."/>
            <person name="Maumus F."/>
            <person name="Salse J."/>
            <person name="Schmutz J."/>
            <person name="Rensing S.A."/>
        </authorList>
    </citation>
    <scope>NUCLEOTIDE SEQUENCE [LARGE SCALE GENOMIC DNA]</scope>
    <source>
        <strain evidence="2 3">cv. Gransden 2004</strain>
    </source>
</reference>
<organism evidence="2 3">
    <name type="scientific">Physcomitrium patens</name>
    <name type="common">Spreading-leaved earth moss</name>
    <name type="synonym">Physcomitrella patens</name>
    <dbReference type="NCBI Taxonomy" id="3218"/>
    <lineage>
        <taxon>Eukaryota</taxon>
        <taxon>Viridiplantae</taxon>
        <taxon>Streptophyta</taxon>
        <taxon>Embryophyta</taxon>
        <taxon>Bryophyta</taxon>
        <taxon>Bryophytina</taxon>
        <taxon>Bryopsida</taxon>
        <taxon>Funariidae</taxon>
        <taxon>Funariales</taxon>
        <taxon>Funariaceae</taxon>
        <taxon>Physcomitrium</taxon>
    </lineage>
</organism>
<dbReference type="InterPro" id="IPR025124">
    <property type="entry name" value="Gag1-like_clamp"/>
</dbReference>
<sequence>MCYDLCDLREQGSIQGITTGRELEISRCEGTILASEFAESSSSKGNEQKAHQRVYSMLDWSWLIKLSLLCVRCMYGCGNCFGRFTKSQKLDLGSTKDSLGADKGETVPLNNSFETSSSNEMENNGISAHHLRPSSSISANHHISETRASAENDANSPFVNHALKMWTERRREWLRNRERPRPAQHREPVISWSTTYEDLLGTSRPFSQPIPLPEMVDFLVDVWEQEGLYE</sequence>
<reference evidence="2" key="3">
    <citation type="submission" date="2020-12" db="UniProtKB">
        <authorList>
            <consortium name="EnsemblPlants"/>
        </authorList>
    </citation>
    <scope>IDENTIFICATION</scope>
</reference>
<dbReference type="EMBL" id="ABEU02000009">
    <property type="status" value="NOT_ANNOTATED_CDS"/>
    <property type="molecule type" value="Genomic_DNA"/>
</dbReference>
<name>A0A7I4FVH6_PHYPA</name>
<dbReference type="InParanoid" id="A0A7I4FVH6"/>
<feature type="domain" description="Gag1-like clamp" evidence="1">
    <location>
        <begin position="134"/>
        <end position="230"/>
    </location>
</feature>
<evidence type="ECO:0000313" key="3">
    <source>
        <dbReference type="Proteomes" id="UP000006727"/>
    </source>
</evidence>
<dbReference type="Proteomes" id="UP000006727">
    <property type="component" value="Chromosome 9"/>
</dbReference>
<accession>A0A7I4FVH6</accession>
<dbReference type="PANTHER" id="PTHR33373">
    <property type="entry name" value="OS07G0479600 PROTEIN"/>
    <property type="match status" value="1"/>
</dbReference>
<evidence type="ECO:0000259" key="1">
    <source>
        <dbReference type="Pfam" id="PF13259"/>
    </source>
</evidence>
<keyword evidence="3" id="KW-1185">Reference proteome</keyword>
<dbReference type="AlphaFoldDB" id="A0A7I4FVH6"/>
<dbReference type="FunCoup" id="A0A7I4FVH6">
    <property type="interactions" value="948"/>
</dbReference>
<dbReference type="Gramene" id="Pp3c9_10820V3.6">
    <property type="protein sequence ID" value="Pp3c9_10820V3.6"/>
    <property type="gene ID" value="Pp3c9_10820"/>
</dbReference>
<dbReference type="EnsemblPlants" id="Pp3c9_10820V3.6">
    <property type="protein sequence ID" value="Pp3c9_10820V3.6"/>
    <property type="gene ID" value="Pp3c9_10820"/>
</dbReference>
<reference evidence="2 3" key="1">
    <citation type="journal article" date="2008" name="Science">
        <title>The Physcomitrella genome reveals evolutionary insights into the conquest of land by plants.</title>
        <authorList>
            <person name="Rensing S."/>
            <person name="Lang D."/>
            <person name="Zimmer A."/>
            <person name="Terry A."/>
            <person name="Salamov A."/>
            <person name="Shapiro H."/>
            <person name="Nishiyama T."/>
            <person name="Perroud P.-F."/>
            <person name="Lindquist E."/>
            <person name="Kamisugi Y."/>
            <person name="Tanahashi T."/>
            <person name="Sakakibara K."/>
            <person name="Fujita T."/>
            <person name="Oishi K."/>
            <person name="Shin-I T."/>
            <person name="Kuroki Y."/>
            <person name="Toyoda A."/>
            <person name="Suzuki Y."/>
            <person name="Hashimoto A."/>
            <person name="Yamaguchi K."/>
            <person name="Sugano A."/>
            <person name="Kohara Y."/>
            <person name="Fujiyama A."/>
            <person name="Anterola A."/>
            <person name="Aoki S."/>
            <person name="Ashton N."/>
            <person name="Barbazuk W.B."/>
            <person name="Barker E."/>
            <person name="Bennetzen J."/>
            <person name="Bezanilla M."/>
            <person name="Blankenship R."/>
            <person name="Cho S.H."/>
            <person name="Dutcher S."/>
            <person name="Estelle M."/>
            <person name="Fawcett J.A."/>
            <person name="Gundlach H."/>
            <person name="Hanada K."/>
            <person name="Heyl A."/>
            <person name="Hicks K.A."/>
            <person name="Hugh J."/>
            <person name="Lohr M."/>
            <person name="Mayer K."/>
            <person name="Melkozernov A."/>
            <person name="Murata T."/>
            <person name="Nelson D."/>
            <person name="Pils B."/>
            <person name="Prigge M."/>
            <person name="Reiss B."/>
            <person name="Renner T."/>
            <person name="Rombauts S."/>
            <person name="Rushton P."/>
            <person name="Sanderfoot A."/>
            <person name="Schween G."/>
            <person name="Shiu S.-H."/>
            <person name="Stueber K."/>
            <person name="Theodoulou F.L."/>
            <person name="Tu H."/>
            <person name="Van de Peer Y."/>
            <person name="Verrier P.J."/>
            <person name="Waters E."/>
            <person name="Wood A."/>
            <person name="Yang L."/>
            <person name="Cove D."/>
            <person name="Cuming A."/>
            <person name="Hasebe M."/>
            <person name="Lucas S."/>
            <person name="Mishler D.B."/>
            <person name="Reski R."/>
            <person name="Grigoriev I."/>
            <person name="Quatrano R.S."/>
            <person name="Boore J.L."/>
        </authorList>
    </citation>
    <scope>NUCLEOTIDE SEQUENCE [LARGE SCALE GENOMIC DNA]</scope>
    <source>
        <strain evidence="2 3">cv. Gransden 2004</strain>
    </source>
</reference>
<proteinExistence type="predicted"/>
<dbReference type="PANTHER" id="PTHR33373:SF34">
    <property type="entry name" value="DUF4050 DOMAIN-CONTAINING PROTEIN"/>
    <property type="match status" value="1"/>
</dbReference>